<reference evidence="4" key="1">
    <citation type="submission" date="2009-01" db="EMBL/GenBank/DDBJ databases">
        <title>Complete sequence of chromosome Cyanothece sp. PCC 7425.</title>
        <authorList>
            <consortium name="US DOE Joint Genome Institute"/>
            <person name="Lucas S."/>
            <person name="Copeland A."/>
            <person name="Lapidus A."/>
            <person name="Glavina del Rio T."/>
            <person name="Dalin E."/>
            <person name="Tice H."/>
            <person name="Bruce D."/>
            <person name="Goodwin L."/>
            <person name="Pitluck S."/>
            <person name="Sims D."/>
            <person name="Meineke L."/>
            <person name="Brettin T."/>
            <person name="Detter J.C."/>
            <person name="Han C."/>
            <person name="Larimer F."/>
            <person name="Land M."/>
            <person name="Hauser L."/>
            <person name="Kyrpides N."/>
            <person name="Ovchinnikova G."/>
            <person name="Liberton M."/>
            <person name="Stoeckel J."/>
            <person name="Banerjee A."/>
            <person name="Singh A."/>
            <person name="Page L."/>
            <person name="Sato H."/>
            <person name="Zhao L."/>
            <person name="Sherman L."/>
            <person name="Pakrasi H."/>
            <person name="Richardson P."/>
        </authorList>
    </citation>
    <scope>NUCLEOTIDE SEQUENCE</scope>
    <source>
        <strain evidence="4">PCC 7425</strain>
    </source>
</reference>
<dbReference type="SMART" id="SM00240">
    <property type="entry name" value="FHA"/>
    <property type="match status" value="1"/>
</dbReference>
<dbReference type="eggNOG" id="COG2114">
    <property type="taxonomic scope" value="Bacteria"/>
</dbReference>
<dbReference type="InterPro" id="IPR000253">
    <property type="entry name" value="FHA_dom"/>
</dbReference>
<dbReference type="EMBL" id="CP001344">
    <property type="protein sequence ID" value="ACL44735.1"/>
    <property type="molecule type" value="Genomic_DNA"/>
</dbReference>
<organism evidence="4">
    <name type="scientific">Cyanothece sp. (strain PCC 7425 / ATCC 29141)</name>
    <dbReference type="NCBI Taxonomy" id="395961"/>
    <lineage>
        <taxon>Bacteria</taxon>
        <taxon>Bacillati</taxon>
        <taxon>Cyanobacteriota</taxon>
        <taxon>Cyanophyceae</taxon>
        <taxon>Gomontiellales</taxon>
        <taxon>Cyanothecaceae</taxon>
        <taxon>Cyanothece</taxon>
    </lineage>
</organism>
<evidence type="ECO:0000259" key="3">
    <source>
        <dbReference type="PROSITE" id="PS50125"/>
    </source>
</evidence>
<dbReference type="AlphaFoldDB" id="B8HX44"/>
<dbReference type="InterPro" id="IPR050697">
    <property type="entry name" value="Adenylyl/Guanylyl_Cyclase_3/4"/>
</dbReference>
<dbReference type="Gene3D" id="2.60.200.20">
    <property type="match status" value="1"/>
</dbReference>
<dbReference type="STRING" id="395961.Cyan7425_2377"/>
<dbReference type="Gene3D" id="3.30.70.1230">
    <property type="entry name" value="Nucleotide cyclase"/>
    <property type="match status" value="1"/>
</dbReference>
<dbReference type="CDD" id="cd00060">
    <property type="entry name" value="FHA"/>
    <property type="match status" value="1"/>
</dbReference>
<comment type="similarity">
    <text evidence="1">Belongs to the adenylyl cyclase class-3 family.</text>
</comment>
<evidence type="ECO:0000259" key="2">
    <source>
        <dbReference type="PROSITE" id="PS50006"/>
    </source>
</evidence>
<accession>B8HX44</accession>
<dbReference type="eggNOG" id="COG1716">
    <property type="taxonomic scope" value="Bacteria"/>
</dbReference>
<name>B8HX44_CYAP4</name>
<dbReference type="SUPFAM" id="SSF49879">
    <property type="entry name" value="SMAD/FHA domain"/>
    <property type="match status" value="1"/>
</dbReference>
<gene>
    <name evidence="4" type="ordered locus">Cyan7425_2377</name>
</gene>
<dbReference type="SUPFAM" id="SSF55073">
    <property type="entry name" value="Nucleotide cyclase"/>
    <property type="match status" value="1"/>
</dbReference>
<feature type="domain" description="Guanylate cyclase" evidence="3">
    <location>
        <begin position="194"/>
        <end position="326"/>
    </location>
</feature>
<dbReference type="PANTHER" id="PTHR43081">
    <property type="entry name" value="ADENYLATE CYCLASE, TERMINAL-DIFFERENTIATION SPECIFIC-RELATED"/>
    <property type="match status" value="1"/>
</dbReference>
<protein>
    <submittedName>
        <fullName evidence="4">Adenylate/guanylate cyclase</fullName>
    </submittedName>
</protein>
<dbReference type="Pfam" id="PF00211">
    <property type="entry name" value="Guanylate_cyc"/>
    <property type="match status" value="1"/>
</dbReference>
<dbReference type="InterPro" id="IPR001054">
    <property type="entry name" value="A/G_cyclase"/>
</dbReference>
<dbReference type="InterPro" id="IPR029787">
    <property type="entry name" value="Nucleotide_cyclase"/>
</dbReference>
<dbReference type="Pfam" id="PF00498">
    <property type="entry name" value="FHA"/>
    <property type="match status" value="1"/>
</dbReference>
<evidence type="ECO:0000313" key="4">
    <source>
        <dbReference type="EMBL" id="ACL44735.1"/>
    </source>
</evidence>
<dbReference type="PROSITE" id="PS50125">
    <property type="entry name" value="GUANYLATE_CYCLASE_2"/>
    <property type="match status" value="1"/>
</dbReference>
<proteinExistence type="inferred from homology"/>
<sequence>MTLNPPDLSNPQILAKLPPTELVAIILRQQQEIHQLRQELNLAQVVEAERSTPTDRNGQTSGNLHAPVPHLVIKSETTNCTLPLVGSSCWTIGRSEDNAVVVPDRWMSRNHAMLQSMGAGEFYLIDLGSRNGTFVNGRRVSVPVALQNGDRLTFGQTELEFYCAPPLRLEESAISFMGEKTAATALLHVRRLISILVVDIRGFSILSRRLDERLLSEVIGTWFHRAGEIIREYGSWVDKYIGDAVMAVWIHGTQNVPPEEMQRIFQALRALHEMTSQLHLHYPLPFPLRIGAGINTGYAMVGNTGSGDRPDYTALGDTVNAAFRLETSTKQLGLDIALGVTTYQYLDPRERHHLPFQSYIVNLKGYDVPVPAYAGSFADLDTFLQSGTRVDDTLY</sequence>
<dbReference type="HOGENOM" id="CLU_054207_0_0_3"/>
<dbReference type="OrthoDB" id="337251at2"/>
<dbReference type="PANTHER" id="PTHR43081:SF1">
    <property type="entry name" value="ADENYLATE CYCLASE, TERMINAL-DIFFERENTIATION SPECIFIC"/>
    <property type="match status" value="1"/>
</dbReference>
<evidence type="ECO:0000256" key="1">
    <source>
        <dbReference type="ARBA" id="ARBA00005381"/>
    </source>
</evidence>
<dbReference type="CDD" id="cd07302">
    <property type="entry name" value="CHD"/>
    <property type="match status" value="1"/>
</dbReference>
<dbReference type="SMART" id="SM00044">
    <property type="entry name" value="CYCc"/>
    <property type="match status" value="1"/>
</dbReference>
<dbReference type="GO" id="GO:0009190">
    <property type="term" value="P:cyclic nucleotide biosynthetic process"/>
    <property type="evidence" value="ECO:0007669"/>
    <property type="project" value="InterPro"/>
</dbReference>
<dbReference type="PROSITE" id="PS50006">
    <property type="entry name" value="FHA_DOMAIN"/>
    <property type="match status" value="1"/>
</dbReference>
<feature type="domain" description="FHA" evidence="2">
    <location>
        <begin position="90"/>
        <end position="140"/>
    </location>
</feature>
<dbReference type="GO" id="GO:0004016">
    <property type="term" value="F:adenylate cyclase activity"/>
    <property type="evidence" value="ECO:0007669"/>
    <property type="project" value="UniProtKB-ARBA"/>
</dbReference>
<dbReference type="GO" id="GO:0035556">
    <property type="term" value="P:intracellular signal transduction"/>
    <property type="evidence" value="ECO:0007669"/>
    <property type="project" value="InterPro"/>
</dbReference>
<dbReference type="KEGG" id="cyn:Cyan7425_2377"/>
<dbReference type="InterPro" id="IPR008984">
    <property type="entry name" value="SMAD_FHA_dom_sf"/>
</dbReference>